<evidence type="ECO:0000256" key="1">
    <source>
        <dbReference type="SAM" id="Phobius"/>
    </source>
</evidence>
<dbReference type="EMBL" id="JAGSXJ010000011">
    <property type="protein sequence ID" value="KAH6687212.1"/>
    <property type="molecule type" value="Genomic_DNA"/>
</dbReference>
<reference evidence="2" key="1">
    <citation type="journal article" date="2021" name="Nat. Commun.">
        <title>Genetic determinants of endophytism in the Arabidopsis root mycobiome.</title>
        <authorList>
            <person name="Mesny F."/>
            <person name="Miyauchi S."/>
            <person name="Thiergart T."/>
            <person name="Pickel B."/>
            <person name="Atanasova L."/>
            <person name="Karlsson M."/>
            <person name="Huettel B."/>
            <person name="Barry K.W."/>
            <person name="Haridas S."/>
            <person name="Chen C."/>
            <person name="Bauer D."/>
            <person name="Andreopoulos W."/>
            <person name="Pangilinan J."/>
            <person name="LaButti K."/>
            <person name="Riley R."/>
            <person name="Lipzen A."/>
            <person name="Clum A."/>
            <person name="Drula E."/>
            <person name="Henrissat B."/>
            <person name="Kohler A."/>
            <person name="Grigoriev I.V."/>
            <person name="Martin F.M."/>
            <person name="Hacquard S."/>
        </authorList>
    </citation>
    <scope>NUCLEOTIDE SEQUENCE</scope>
    <source>
        <strain evidence="2">MPI-SDFR-AT-0117</strain>
    </source>
</reference>
<evidence type="ECO:0000313" key="3">
    <source>
        <dbReference type="Proteomes" id="UP000770015"/>
    </source>
</evidence>
<sequence>MAHQEILDLMIERASRISSLLSGIIEIRNVRKSYQASMVMRDKLTVMERLSLEDSKTNKLLADIATEAHKDSIALKSLTLIATIYLPASLCATIFSSNLVENLTASASGETTHFVVAADFWIFAVLTVGLTAFTMVLFHAMQRMLWRSHASKVLSEKED</sequence>
<organism evidence="2 3">
    <name type="scientific">Plectosphaerella plurivora</name>
    <dbReference type="NCBI Taxonomy" id="936078"/>
    <lineage>
        <taxon>Eukaryota</taxon>
        <taxon>Fungi</taxon>
        <taxon>Dikarya</taxon>
        <taxon>Ascomycota</taxon>
        <taxon>Pezizomycotina</taxon>
        <taxon>Sordariomycetes</taxon>
        <taxon>Hypocreomycetidae</taxon>
        <taxon>Glomerellales</taxon>
        <taxon>Plectosphaerellaceae</taxon>
        <taxon>Plectosphaerella</taxon>
    </lineage>
</organism>
<feature type="transmembrane region" description="Helical" evidence="1">
    <location>
        <begin position="78"/>
        <end position="100"/>
    </location>
</feature>
<evidence type="ECO:0000313" key="2">
    <source>
        <dbReference type="EMBL" id="KAH6687212.1"/>
    </source>
</evidence>
<feature type="transmembrane region" description="Helical" evidence="1">
    <location>
        <begin position="120"/>
        <end position="138"/>
    </location>
</feature>
<dbReference type="AlphaFoldDB" id="A0A9P8VBW7"/>
<keyword evidence="1" id="KW-1133">Transmembrane helix</keyword>
<name>A0A9P8VBW7_9PEZI</name>
<keyword evidence="3" id="KW-1185">Reference proteome</keyword>
<dbReference type="Gene3D" id="1.20.58.340">
    <property type="entry name" value="Magnesium transport protein CorA, transmembrane region"/>
    <property type="match status" value="1"/>
</dbReference>
<dbReference type="Proteomes" id="UP000770015">
    <property type="component" value="Unassembled WGS sequence"/>
</dbReference>
<proteinExistence type="predicted"/>
<dbReference type="OrthoDB" id="5396681at2759"/>
<comment type="caution">
    <text evidence="2">The sequence shown here is derived from an EMBL/GenBank/DDBJ whole genome shotgun (WGS) entry which is preliminary data.</text>
</comment>
<keyword evidence="1" id="KW-0472">Membrane</keyword>
<accession>A0A9P8VBW7</accession>
<keyword evidence="1" id="KW-0812">Transmembrane</keyword>
<gene>
    <name evidence="2" type="ORF">F5X68DRAFT_261438</name>
</gene>
<protein>
    <submittedName>
        <fullName evidence="2">Uncharacterized protein</fullName>
    </submittedName>
</protein>